<name>A0ABR9QV57_9FIRM</name>
<evidence type="ECO:0000256" key="6">
    <source>
        <dbReference type="ARBA" id="ARBA00022989"/>
    </source>
</evidence>
<proteinExistence type="inferred from homology"/>
<keyword evidence="7 8" id="KW-0472">Membrane</keyword>
<evidence type="ECO:0000256" key="8">
    <source>
        <dbReference type="RuleBase" id="RU361157"/>
    </source>
</evidence>
<keyword evidence="11" id="KW-1185">Reference proteome</keyword>
<sequence>MLNKFCGKDKSVNTLKEILKEHWLYRKQIVKLAKSDIIKTYKGAALGWLWAIAKPAVTVAVFYFAFTVGLRSSKPVEGYPYFLWLIAGMMPWFYMRDTLIAGSDSIRRYKYLVTKIKYPVSTIPTFVNLSQFVINVGLCLIMGIIFIFYGKMPDIYWLQIPIYMFLMLLFFNSWALFAGMLSAMSRDFLNLVKAVVTALFWVSGIMYEVGSIQIDIIREIMLFNPITIIVNGFRDSLIYKEWIWENLGELRNFFIVYFVMIVLSLWAYKKLRKDIPDVL</sequence>
<keyword evidence="6 8" id="KW-1133">Transmembrane helix</keyword>
<dbReference type="EMBL" id="JADCKA010000001">
    <property type="protein sequence ID" value="MBE5034745.1"/>
    <property type="molecule type" value="Genomic_DNA"/>
</dbReference>
<evidence type="ECO:0000256" key="4">
    <source>
        <dbReference type="ARBA" id="ARBA00022475"/>
    </source>
</evidence>
<feature type="transmembrane region" description="Helical" evidence="8">
    <location>
        <begin position="188"/>
        <end position="207"/>
    </location>
</feature>
<dbReference type="InterPro" id="IPR013525">
    <property type="entry name" value="ABC2_TM"/>
</dbReference>
<keyword evidence="5 8" id="KW-0812">Transmembrane</keyword>
<dbReference type="PROSITE" id="PS51012">
    <property type="entry name" value="ABC_TM2"/>
    <property type="match status" value="1"/>
</dbReference>
<accession>A0ABR9QV57</accession>
<keyword evidence="4 8" id="KW-1003">Cell membrane</keyword>
<protein>
    <recommendedName>
        <fullName evidence="8">Transport permease protein</fullName>
    </recommendedName>
</protein>
<evidence type="ECO:0000256" key="1">
    <source>
        <dbReference type="ARBA" id="ARBA00004651"/>
    </source>
</evidence>
<evidence type="ECO:0000259" key="9">
    <source>
        <dbReference type="PROSITE" id="PS51012"/>
    </source>
</evidence>
<comment type="similarity">
    <text evidence="2 8">Belongs to the ABC-2 integral membrane protein family.</text>
</comment>
<feature type="transmembrane region" description="Helical" evidence="8">
    <location>
        <begin position="155"/>
        <end position="176"/>
    </location>
</feature>
<evidence type="ECO:0000313" key="11">
    <source>
        <dbReference type="Proteomes" id="UP001516588"/>
    </source>
</evidence>
<feature type="transmembrane region" description="Helical" evidence="8">
    <location>
        <begin position="44"/>
        <end position="66"/>
    </location>
</feature>
<dbReference type="Proteomes" id="UP001516588">
    <property type="component" value="Unassembled WGS sequence"/>
</dbReference>
<evidence type="ECO:0000313" key="10">
    <source>
        <dbReference type="EMBL" id="MBE5034745.1"/>
    </source>
</evidence>
<dbReference type="Pfam" id="PF01061">
    <property type="entry name" value="ABC2_membrane"/>
    <property type="match status" value="1"/>
</dbReference>
<dbReference type="PANTHER" id="PTHR30413:SF10">
    <property type="entry name" value="CAPSULE POLYSACCHARIDE EXPORT INNER-MEMBRANE PROTEIN CTRC"/>
    <property type="match status" value="1"/>
</dbReference>
<organism evidence="10 11">
    <name type="scientific">Gallibacter intestinalis</name>
    <dbReference type="NCBI Taxonomy" id="2779356"/>
    <lineage>
        <taxon>Bacteria</taxon>
        <taxon>Bacillati</taxon>
        <taxon>Bacillota</taxon>
        <taxon>Clostridia</taxon>
        <taxon>Eubacteriales</taxon>
        <taxon>Eubacteriaceae</taxon>
        <taxon>Gallibacter</taxon>
    </lineage>
</organism>
<feature type="transmembrane region" description="Helical" evidence="8">
    <location>
        <begin position="250"/>
        <end position="268"/>
    </location>
</feature>
<gene>
    <name evidence="10" type="ORF">INF20_00380</name>
</gene>
<dbReference type="PANTHER" id="PTHR30413">
    <property type="entry name" value="INNER MEMBRANE TRANSPORT PERMEASE"/>
    <property type="match status" value="1"/>
</dbReference>
<comment type="caution">
    <text evidence="10">The sequence shown here is derived from an EMBL/GenBank/DDBJ whole genome shotgun (WGS) entry which is preliminary data.</text>
</comment>
<evidence type="ECO:0000256" key="5">
    <source>
        <dbReference type="ARBA" id="ARBA00022692"/>
    </source>
</evidence>
<feature type="transmembrane region" description="Helical" evidence="8">
    <location>
        <begin position="116"/>
        <end position="149"/>
    </location>
</feature>
<feature type="domain" description="ABC transmembrane type-2" evidence="9">
    <location>
        <begin position="46"/>
        <end position="271"/>
    </location>
</feature>
<evidence type="ECO:0000256" key="3">
    <source>
        <dbReference type="ARBA" id="ARBA00022448"/>
    </source>
</evidence>
<comment type="subcellular location">
    <subcellularLocation>
        <location evidence="1 8">Cell membrane</location>
        <topology evidence="1 8">Multi-pass membrane protein</topology>
    </subcellularLocation>
</comment>
<evidence type="ECO:0000256" key="7">
    <source>
        <dbReference type="ARBA" id="ARBA00023136"/>
    </source>
</evidence>
<reference evidence="10 11" key="1">
    <citation type="submission" date="2020-10" db="EMBL/GenBank/DDBJ databases">
        <title>ChiBAC.</title>
        <authorList>
            <person name="Zenner C."/>
            <person name="Hitch T.C.A."/>
            <person name="Clavel T."/>
        </authorList>
    </citation>
    <scope>NUCLEOTIDE SEQUENCE [LARGE SCALE GENOMIC DNA]</scope>
    <source>
        <strain evidence="10 11">DSM 108706</strain>
    </source>
</reference>
<feature type="transmembrane region" description="Helical" evidence="8">
    <location>
        <begin position="78"/>
        <end position="95"/>
    </location>
</feature>
<evidence type="ECO:0000256" key="2">
    <source>
        <dbReference type="ARBA" id="ARBA00007783"/>
    </source>
</evidence>
<dbReference type="InterPro" id="IPR047817">
    <property type="entry name" value="ABC2_TM_bact-type"/>
</dbReference>
<keyword evidence="3 8" id="KW-0813">Transport</keyword>